<dbReference type="EC" id="2.7.13.3" evidence="2"/>
<dbReference type="PANTHER" id="PTHR24421">
    <property type="entry name" value="NITRATE/NITRITE SENSOR PROTEIN NARX-RELATED"/>
    <property type="match status" value="1"/>
</dbReference>
<gene>
    <name evidence="12" type="ORF">QWY29_14475</name>
</gene>
<protein>
    <recommendedName>
        <fullName evidence="2">histidine kinase</fullName>
        <ecNumber evidence="2">2.7.13.3</ecNumber>
    </recommendedName>
</protein>
<dbReference type="Proteomes" id="UP001168537">
    <property type="component" value="Unassembled WGS sequence"/>
</dbReference>
<evidence type="ECO:0000256" key="3">
    <source>
        <dbReference type="ARBA" id="ARBA00022553"/>
    </source>
</evidence>
<dbReference type="Pfam" id="PF07730">
    <property type="entry name" value="HisKA_3"/>
    <property type="match status" value="1"/>
</dbReference>
<dbReference type="CDD" id="cd16917">
    <property type="entry name" value="HATPase_UhpB-NarQ-NarX-like"/>
    <property type="match status" value="1"/>
</dbReference>
<accession>A0ABT8EWV5</accession>
<feature type="transmembrane region" description="Helical" evidence="9">
    <location>
        <begin position="125"/>
        <end position="148"/>
    </location>
</feature>
<keyword evidence="3" id="KW-0597">Phosphoprotein</keyword>
<dbReference type="InterPro" id="IPR036890">
    <property type="entry name" value="HATPase_C_sf"/>
</dbReference>
<evidence type="ECO:0000256" key="2">
    <source>
        <dbReference type="ARBA" id="ARBA00012438"/>
    </source>
</evidence>
<comment type="caution">
    <text evidence="12">The sequence shown here is derived from an EMBL/GenBank/DDBJ whole genome shotgun (WGS) entry which is preliminary data.</text>
</comment>
<comment type="catalytic activity">
    <reaction evidence="1">
        <text>ATP + protein L-histidine = ADP + protein N-phospho-L-histidine.</text>
        <dbReference type="EC" id="2.7.13.3"/>
    </reaction>
</comment>
<dbReference type="InterPro" id="IPR011712">
    <property type="entry name" value="Sig_transdc_His_kin_sub3_dim/P"/>
</dbReference>
<feature type="transmembrane region" description="Helical" evidence="9">
    <location>
        <begin position="32"/>
        <end position="54"/>
    </location>
</feature>
<feature type="domain" description="Putative sensor" evidence="11">
    <location>
        <begin position="33"/>
        <end position="218"/>
    </location>
</feature>
<proteinExistence type="predicted"/>
<feature type="domain" description="Signal transduction histidine kinase subgroup 3 dimerisation and phosphoacceptor" evidence="10">
    <location>
        <begin position="247"/>
        <end position="310"/>
    </location>
</feature>
<keyword evidence="7" id="KW-0067">ATP-binding</keyword>
<keyword evidence="13" id="KW-1185">Reference proteome</keyword>
<evidence type="ECO:0000313" key="13">
    <source>
        <dbReference type="Proteomes" id="UP001168537"/>
    </source>
</evidence>
<keyword evidence="8" id="KW-0902">Two-component regulatory system</keyword>
<sequence>MTSTMTATAVTTPDPDTRGAPTLVRRTLLDSAYAVSAFALALPAFVLATVLVSAGLALSVLVYGVLVLALAVAVARGFARLERYRLRTMLGRGAPTPAYLCPREGDGLLKRTITPLRDPQSWLDVVWSLVGLVTGTLAFSVTVVWWAAIGTGATYWFWQQFLPDGEDDGGLAELIGLGSGAFAESLLNAAIGLVALLTLPAAVRAVTWLHSSLAWGLLSSRAELQQEVRRVETGRTAARRAEADSLRRLERDIHDGPQQRMVRLGMDLGRARRQLEADPARAAVTIEEALAQVGETVEELRSLSRGIAPPLLVDRGLRVALEDLAARSAVPVDADLDVPDGLPPHVETATYFVVSEALTNVAKHSGAASARLQVRDAGDALLVRVEDDGVGGAHEAKGHGLSGLAQRLLAVDGTLGLESPAGGPTVLSALVPTGGAVGR</sequence>
<evidence type="ECO:0000256" key="9">
    <source>
        <dbReference type="SAM" id="Phobius"/>
    </source>
</evidence>
<keyword evidence="9" id="KW-0812">Transmembrane</keyword>
<evidence type="ECO:0000256" key="8">
    <source>
        <dbReference type="ARBA" id="ARBA00023012"/>
    </source>
</evidence>
<dbReference type="EMBL" id="JAUHJR010000006">
    <property type="protein sequence ID" value="MDN4162569.1"/>
    <property type="molecule type" value="Genomic_DNA"/>
</dbReference>
<keyword evidence="5" id="KW-0547">Nucleotide-binding</keyword>
<dbReference type="InterPro" id="IPR025828">
    <property type="entry name" value="Put_sensor_dom"/>
</dbReference>
<evidence type="ECO:0000259" key="10">
    <source>
        <dbReference type="Pfam" id="PF07730"/>
    </source>
</evidence>
<dbReference type="InterPro" id="IPR050482">
    <property type="entry name" value="Sensor_HK_TwoCompSys"/>
</dbReference>
<keyword evidence="6" id="KW-0418">Kinase</keyword>
<evidence type="ECO:0000256" key="7">
    <source>
        <dbReference type="ARBA" id="ARBA00022840"/>
    </source>
</evidence>
<evidence type="ECO:0000256" key="4">
    <source>
        <dbReference type="ARBA" id="ARBA00022679"/>
    </source>
</evidence>
<evidence type="ECO:0000256" key="1">
    <source>
        <dbReference type="ARBA" id="ARBA00000085"/>
    </source>
</evidence>
<dbReference type="Gene3D" id="3.30.565.10">
    <property type="entry name" value="Histidine kinase-like ATPase, C-terminal domain"/>
    <property type="match status" value="1"/>
</dbReference>
<dbReference type="Gene3D" id="1.20.5.1930">
    <property type="match status" value="1"/>
</dbReference>
<dbReference type="RefSeq" id="WP_300961733.1">
    <property type="nucleotide sequence ID" value="NZ_JAUHJR010000006.1"/>
</dbReference>
<keyword evidence="9" id="KW-0472">Membrane</keyword>
<evidence type="ECO:0000256" key="6">
    <source>
        <dbReference type="ARBA" id="ARBA00022777"/>
    </source>
</evidence>
<evidence type="ECO:0000259" key="11">
    <source>
        <dbReference type="Pfam" id="PF13796"/>
    </source>
</evidence>
<dbReference type="SUPFAM" id="SSF55874">
    <property type="entry name" value="ATPase domain of HSP90 chaperone/DNA topoisomerase II/histidine kinase"/>
    <property type="match status" value="1"/>
</dbReference>
<evidence type="ECO:0000313" key="12">
    <source>
        <dbReference type="EMBL" id="MDN4162569.1"/>
    </source>
</evidence>
<keyword evidence="4" id="KW-0808">Transferase</keyword>
<reference evidence="12" key="1">
    <citation type="submission" date="2023-06" db="EMBL/GenBank/DDBJ databases">
        <title>Draft genome sequence of Nocardioides sp. SOB72.</title>
        <authorList>
            <person name="Zhang G."/>
        </authorList>
    </citation>
    <scope>NUCLEOTIDE SEQUENCE</scope>
    <source>
        <strain evidence="12">SOB72</strain>
    </source>
</reference>
<keyword evidence="9" id="KW-1133">Transmembrane helix</keyword>
<feature type="transmembrane region" description="Helical" evidence="9">
    <location>
        <begin position="60"/>
        <end position="79"/>
    </location>
</feature>
<organism evidence="12 13">
    <name type="scientific">Nocardioides abyssi</name>
    <dbReference type="NCBI Taxonomy" id="3058370"/>
    <lineage>
        <taxon>Bacteria</taxon>
        <taxon>Bacillati</taxon>
        <taxon>Actinomycetota</taxon>
        <taxon>Actinomycetes</taxon>
        <taxon>Propionibacteriales</taxon>
        <taxon>Nocardioidaceae</taxon>
        <taxon>Nocardioides</taxon>
    </lineage>
</organism>
<name>A0ABT8EWV5_9ACTN</name>
<dbReference type="Pfam" id="PF13796">
    <property type="entry name" value="Sensor"/>
    <property type="match status" value="1"/>
</dbReference>
<evidence type="ECO:0000256" key="5">
    <source>
        <dbReference type="ARBA" id="ARBA00022741"/>
    </source>
</evidence>
<dbReference type="PANTHER" id="PTHR24421:SF10">
    <property type="entry name" value="NITRATE_NITRITE SENSOR PROTEIN NARQ"/>
    <property type="match status" value="1"/>
</dbReference>